<reference evidence="2" key="1">
    <citation type="submission" date="2015-04" db="EMBL/GenBank/DDBJ databases">
        <authorList>
            <person name="Syromyatnikov M.Y."/>
            <person name="Popov V.N."/>
        </authorList>
    </citation>
    <scope>NUCLEOTIDE SEQUENCE</scope>
</reference>
<dbReference type="PANTHER" id="PTHR28457">
    <property type="entry name" value="COILED-COIL DOMAIN-CONTAINING PROTEIN 189"/>
    <property type="match status" value="1"/>
</dbReference>
<feature type="compositionally biased region" description="Low complexity" evidence="1">
    <location>
        <begin position="294"/>
        <end position="316"/>
    </location>
</feature>
<dbReference type="PANTHER" id="PTHR28457:SF2">
    <property type="entry name" value="SIMILAR TO 4930578I06RIK PROTEIN"/>
    <property type="match status" value="1"/>
</dbReference>
<proteinExistence type="evidence at transcript level"/>
<feature type="non-terminal residue" evidence="2">
    <location>
        <position position="1"/>
    </location>
</feature>
<protein>
    <submittedName>
        <fullName evidence="2">Uncharacterized protein</fullName>
    </submittedName>
</protein>
<evidence type="ECO:0000256" key="1">
    <source>
        <dbReference type="SAM" id="MobiDB-lite"/>
    </source>
</evidence>
<dbReference type="EMBL" id="KR336531">
    <property type="protein sequence ID" value="ALI58377.1"/>
    <property type="molecule type" value="mRNA"/>
</dbReference>
<organism evidence="2">
    <name type="scientific">Cerebratulus lacteus</name>
    <name type="common">Milky ribbon worm</name>
    <name type="synonym">Micrura lactea</name>
    <dbReference type="NCBI Taxonomy" id="6221"/>
    <lineage>
        <taxon>Eukaryota</taxon>
        <taxon>Metazoa</taxon>
        <taxon>Spiralia</taxon>
        <taxon>Lophotrochozoa</taxon>
        <taxon>Nemertea</taxon>
        <taxon>Pilidiophora</taxon>
        <taxon>Heteronemertea</taxon>
        <taxon>Lineidae</taxon>
        <taxon>Cerebratulus</taxon>
    </lineage>
</organism>
<dbReference type="InterPro" id="IPR032727">
    <property type="entry name" value="CLAMP"/>
</dbReference>
<dbReference type="Pfam" id="PF14769">
    <property type="entry name" value="CLAMP"/>
    <property type="match status" value="1"/>
</dbReference>
<feature type="region of interest" description="Disordered" evidence="1">
    <location>
        <begin position="254"/>
        <end position="316"/>
    </location>
</feature>
<dbReference type="AlphaFoldDB" id="A0A0N9ZW17"/>
<sequence length="316" mass="36128">TRDLPVDEAKAISKLDRTSGIALLASCLKWEKFDSESNQQKSILLDFLYDSLMFPVEKGFSWNDVCLLFTLAKEMQEETVGRQVTDAVKLFKTKLQSLVQRVNDRNLKIFSEYFFGTFMTHYKLFQYCFSREQDCMILNYDLPVEPPHKPEPLKTSKPNNIWDYEQRLHDIERCEAERKNQRLLEKEKFLIADSGLIEKGGDGYESDPENPTKLDREKIKEIIKEVTSAHMTAATHRIKLNIEESQEDLEFKLEKTSLPRPQALGPPPRFKPKTPIPKQAAAVNGSNSKEKPSTPKGPKSAKGGKSRASSRTGKTK</sequence>
<name>A0A0N9ZW17_CERLA</name>
<accession>A0A0N9ZW17</accession>
<evidence type="ECO:0000313" key="2">
    <source>
        <dbReference type="EMBL" id="ALI58377.1"/>
    </source>
</evidence>